<protein>
    <submittedName>
        <fullName evidence="2">Uncharacterized protein</fullName>
    </submittedName>
</protein>
<accession>A0A914PS79</accession>
<dbReference type="AlphaFoldDB" id="A0A914PS79"/>
<sequence>MKLPSNDDIVNKVSTTKTIIPCLRILNPSMDLNLKELTNILPKSFSKCHFDIGKIQFNALSFLIQQKFLTDLSFYGSINLEEISPAEMKKFFQTLKTINEVYIFSSISALNPTIKKFIKIGTDAGFVVHYSIKHFAIYNYSN</sequence>
<name>A0A914PS79_9BILA</name>
<reference evidence="2" key="1">
    <citation type="submission" date="2022-11" db="UniProtKB">
        <authorList>
            <consortium name="WormBaseParasite"/>
        </authorList>
    </citation>
    <scope>IDENTIFICATION</scope>
</reference>
<organism evidence="1 2">
    <name type="scientific">Panagrolaimus davidi</name>
    <dbReference type="NCBI Taxonomy" id="227884"/>
    <lineage>
        <taxon>Eukaryota</taxon>
        <taxon>Metazoa</taxon>
        <taxon>Ecdysozoa</taxon>
        <taxon>Nematoda</taxon>
        <taxon>Chromadorea</taxon>
        <taxon>Rhabditida</taxon>
        <taxon>Tylenchina</taxon>
        <taxon>Panagrolaimomorpha</taxon>
        <taxon>Panagrolaimoidea</taxon>
        <taxon>Panagrolaimidae</taxon>
        <taxon>Panagrolaimus</taxon>
    </lineage>
</organism>
<proteinExistence type="predicted"/>
<dbReference type="Proteomes" id="UP000887578">
    <property type="component" value="Unplaced"/>
</dbReference>
<evidence type="ECO:0000313" key="2">
    <source>
        <dbReference type="WBParaSite" id="PDA_v2.g17696.t1"/>
    </source>
</evidence>
<evidence type="ECO:0000313" key="1">
    <source>
        <dbReference type="Proteomes" id="UP000887578"/>
    </source>
</evidence>
<keyword evidence="1" id="KW-1185">Reference proteome</keyword>
<dbReference type="WBParaSite" id="PDA_v2.g17696.t1">
    <property type="protein sequence ID" value="PDA_v2.g17696.t1"/>
    <property type="gene ID" value="PDA_v2.g17696"/>
</dbReference>